<feature type="domain" description="N-end aminoacyl transferase N-terminal" evidence="5">
    <location>
        <begin position="14"/>
        <end position="95"/>
    </location>
</feature>
<dbReference type="EMBL" id="ML769385">
    <property type="protein sequence ID" value="KAE9410359.1"/>
    <property type="molecule type" value="Genomic_DNA"/>
</dbReference>
<organism evidence="7 8">
    <name type="scientific">Gymnopus androsaceus JB14</name>
    <dbReference type="NCBI Taxonomy" id="1447944"/>
    <lineage>
        <taxon>Eukaryota</taxon>
        <taxon>Fungi</taxon>
        <taxon>Dikarya</taxon>
        <taxon>Basidiomycota</taxon>
        <taxon>Agaricomycotina</taxon>
        <taxon>Agaricomycetes</taxon>
        <taxon>Agaricomycetidae</taxon>
        <taxon>Agaricales</taxon>
        <taxon>Marasmiineae</taxon>
        <taxon>Omphalotaceae</taxon>
        <taxon>Gymnopus</taxon>
    </lineage>
</organism>
<evidence type="ECO:0000259" key="6">
    <source>
        <dbReference type="Pfam" id="PF04377"/>
    </source>
</evidence>
<evidence type="ECO:0000256" key="3">
    <source>
        <dbReference type="ARBA" id="ARBA00022679"/>
    </source>
</evidence>
<reference evidence="7" key="1">
    <citation type="journal article" date="2019" name="Environ. Microbiol.">
        <title>Fungal ecological strategies reflected in gene transcription - a case study of two litter decomposers.</title>
        <authorList>
            <person name="Barbi F."/>
            <person name="Kohler A."/>
            <person name="Barry K."/>
            <person name="Baskaran P."/>
            <person name="Daum C."/>
            <person name="Fauchery L."/>
            <person name="Ihrmark K."/>
            <person name="Kuo A."/>
            <person name="LaButti K."/>
            <person name="Lipzen A."/>
            <person name="Morin E."/>
            <person name="Grigoriev I.V."/>
            <person name="Henrissat B."/>
            <person name="Lindahl B."/>
            <person name="Martin F."/>
        </authorList>
    </citation>
    <scope>NUCLEOTIDE SEQUENCE</scope>
    <source>
        <strain evidence="7">JB14</strain>
    </source>
</reference>
<dbReference type="PANTHER" id="PTHR21367">
    <property type="entry name" value="ARGININE-TRNA-PROTEIN TRANSFERASE 1"/>
    <property type="match status" value="1"/>
</dbReference>
<name>A0A6A4IIP3_9AGAR</name>
<dbReference type="Proteomes" id="UP000799118">
    <property type="component" value="Unassembled WGS sequence"/>
</dbReference>
<dbReference type="GO" id="GO:0004057">
    <property type="term" value="F:arginyl-tRNA--protein transferase activity"/>
    <property type="evidence" value="ECO:0007669"/>
    <property type="project" value="UniProtKB-EC"/>
</dbReference>
<dbReference type="InterPro" id="IPR007472">
    <property type="entry name" value="N-end_Aminoacyl_Trfase_C"/>
</dbReference>
<evidence type="ECO:0000313" key="7">
    <source>
        <dbReference type="EMBL" id="KAE9410359.1"/>
    </source>
</evidence>
<dbReference type="InterPro" id="IPR030700">
    <property type="entry name" value="N-end_Aminoacyl_Trfase"/>
</dbReference>
<dbReference type="InterPro" id="IPR007471">
    <property type="entry name" value="N-end_Aminoacyl_Trfase_N"/>
</dbReference>
<keyword evidence="8" id="KW-1185">Reference proteome</keyword>
<dbReference type="Pfam" id="PF04377">
    <property type="entry name" value="ATE_C"/>
    <property type="match status" value="1"/>
</dbReference>
<gene>
    <name evidence="7" type="ORF">BT96DRAFT_805757</name>
</gene>
<comment type="similarity">
    <text evidence="1">Belongs to the R-transferase family.</text>
</comment>
<evidence type="ECO:0000313" key="8">
    <source>
        <dbReference type="Proteomes" id="UP000799118"/>
    </source>
</evidence>
<evidence type="ECO:0000256" key="4">
    <source>
        <dbReference type="ARBA" id="ARBA00023315"/>
    </source>
</evidence>
<protein>
    <recommendedName>
        <fullName evidence="2">arginyltransferase</fullName>
        <ecNumber evidence="2">2.3.2.8</ecNumber>
    </recommendedName>
</protein>
<dbReference type="EC" id="2.3.2.8" evidence="2"/>
<accession>A0A6A4IIP3</accession>
<evidence type="ECO:0000259" key="5">
    <source>
        <dbReference type="Pfam" id="PF04376"/>
    </source>
</evidence>
<dbReference type="GO" id="GO:0005737">
    <property type="term" value="C:cytoplasm"/>
    <property type="evidence" value="ECO:0007669"/>
    <property type="project" value="TreeGrafter"/>
</dbReference>
<evidence type="ECO:0000256" key="1">
    <source>
        <dbReference type="ARBA" id="ARBA00009991"/>
    </source>
</evidence>
<keyword evidence="4" id="KW-0012">Acyltransferase</keyword>
<evidence type="ECO:0000256" key="2">
    <source>
        <dbReference type="ARBA" id="ARBA00012025"/>
    </source>
</evidence>
<dbReference type="PANTHER" id="PTHR21367:SF1">
    <property type="entry name" value="ARGINYL-TRNA--PROTEIN TRANSFERASE 1"/>
    <property type="match status" value="1"/>
</dbReference>
<dbReference type="AlphaFoldDB" id="A0A6A4IIP3"/>
<dbReference type="OrthoDB" id="74183at2759"/>
<keyword evidence="3" id="KW-0808">Transferase</keyword>
<sequence length="402" mass="45743">MVLSIGEPSGPQASTCGYCSPSGQRSETRSFRNAAGLTAFQLSCEVYQMMIDRGWRRSGTWCYKPHLRSSCCPPAYVIARRLDTTAFKPSKHHKKLLNRWNNFVQHGSGKGKHNSEFNLVASVHASEFQSGQDTEQGFEHRYEMTLEPSSYTEEKYELFKKYQAEIHHDPSSPGGFERFLVTSPLRPEPVPYLMEPANYLPTHYGSYHWCYRLDDKLIAVSVIDILPGCVSSVYFMYDKDYESHSLGKLSALREIALTQELCAAIPSLRSLYLGTPLSYYIHSCQKMRYKGEYQPSLLCDPETYQWYPLAECTKLLADHRYACFSCPEHSLAGEPNTETGTYELDNETLRRILVVSKIEGAQVTVVPANLSPEWNAPYSREELLVCVEELGVELATKILFRL</sequence>
<proteinExistence type="inferred from homology"/>
<dbReference type="Pfam" id="PF04376">
    <property type="entry name" value="ATE_N"/>
    <property type="match status" value="1"/>
</dbReference>
<feature type="domain" description="N-end rule aminoacyl transferase C-terminal" evidence="6">
    <location>
        <begin position="154"/>
        <end position="298"/>
    </location>
</feature>